<keyword evidence="3" id="KW-1185">Reference proteome</keyword>
<feature type="compositionally biased region" description="Low complexity" evidence="1">
    <location>
        <begin position="19"/>
        <end position="34"/>
    </location>
</feature>
<dbReference type="InParanoid" id="A0A200Q176"/>
<organism evidence="2 3">
    <name type="scientific">Macleaya cordata</name>
    <name type="common">Five-seeded plume-poppy</name>
    <name type="synonym">Bocconia cordata</name>
    <dbReference type="NCBI Taxonomy" id="56857"/>
    <lineage>
        <taxon>Eukaryota</taxon>
        <taxon>Viridiplantae</taxon>
        <taxon>Streptophyta</taxon>
        <taxon>Embryophyta</taxon>
        <taxon>Tracheophyta</taxon>
        <taxon>Spermatophyta</taxon>
        <taxon>Magnoliopsida</taxon>
        <taxon>Ranunculales</taxon>
        <taxon>Papaveraceae</taxon>
        <taxon>Papaveroideae</taxon>
        <taxon>Macleaya</taxon>
    </lineage>
</organism>
<comment type="caution">
    <text evidence="2">The sequence shown here is derived from an EMBL/GenBank/DDBJ whole genome shotgun (WGS) entry which is preliminary data.</text>
</comment>
<evidence type="ECO:0000313" key="3">
    <source>
        <dbReference type="Proteomes" id="UP000195402"/>
    </source>
</evidence>
<dbReference type="EMBL" id="MVGT01003349">
    <property type="protein sequence ID" value="OVA04196.1"/>
    <property type="molecule type" value="Genomic_DNA"/>
</dbReference>
<gene>
    <name evidence="2" type="ORF">BVC80_277g34</name>
</gene>
<feature type="compositionally biased region" description="Acidic residues" evidence="1">
    <location>
        <begin position="35"/>
        <end position="48"/>
    </location>
</feature>
<accession>A0A200Q176</accession>
<evidence type="ECO:0000313" key="2">
    <source>
        <dbReference type="EMBL" id="OVA04196.1"/>
    </source>
</evidence>
<feature type="region of interest" description="Disordered" evidence="1">
    <location>
        <begin position="1"/>
        <end position="56"/>
    </location>
</feature>
<sequence length="56" mass="6011">MSVAGDSPLHSSSSDDFTALLDAELEAISSASSSDQEEEEVEEEDVDLETERGINH</sequence>
<dbReference type="AlphaFoldDB" id="A0A200Q176"/>
<protein>
    <submittedName>
        <fullName evidence="2">Uncharacterized protein</fullName>
    </submittedName>
</protein>
<evidence type="ECO:0000256" key="1">
    <source>
        <dbReference type="SAM" id="MobiDB-lite"/>
    </source>
</evidence>
<name>A0A200Q176_MACCD</name>
<proteinExistence type="predicted"/>
<dbReference type="Proteomes" id="UP000195402">
    <property type="component" value="Unassembled WGS sequence"/>
</dbReference>
<reference evidence="2 3" key="1">
    <citation type="journal article" date="2017" name="Mol. Plant">
        <title>The Genome of Medicinal Plant Macleaya cordata Provides New Insights into Benzylisoquinoline Alkaloids Metabolism.</title>
        <authorList>
            <person name="Liu X."/>
            <person name="Liu Y."/>
            <person name="Huang P."/>
            <person name="Ma Y."/>
            <person name="Qing Z."/>
            <person name="Tang Q."/>
            <person name="Cao H."/>
            <person name="Cheng P."/>
            <person name="Zheng Y."/>
            <person name="Yuan Z."/>
            <person name="Zhou Y."/>
            <person name="Liu J."/>
            <person name="Tang Z."/>
            <person name="Zhuo Y."/>
            <person name="Zhang Y."/>
            <person name="Yu L."/>
            <person name="Huang J."/>
            <person name="Yang P."/>
            <person name="Peng Q."/>
            <person name="Zhang J."/>
            <person name="Jiang W."/>
            <person name="Zhang Z."/>
            <person name="Lin K."/>
            <person name="Ro D.K."/>
            <person name="Chen X."/>
            <person name="Xiong X."/>
            <person name="Shang Y."/>
            <person name="Huang S."/>
            <person name="Zeng J."/>
        </authorList>
    </citation>
    <scope>NUCLEOTIDE SEQUENCE [LARGE SCALE GENOMIC DNA]</scope>
    <source>
        <strain evidence="3">cv. BLH2017</strain>
        <tissue evidence="2">Root</tissue>
    </source>
</reference>